<proteinExistence type="predicted"/>
<feature type="compositionally biased region" description="Basic and acidic residues" evidence="2">
    <location>
        <begin position="76"/>
        <end position="102"/>
    </location>
</feature>
<dbReference type="OrthoDB" id="4158690at2759"/>
<feature type="region of interest" description="Disordered" evidence="2">
    <location>
        <begin position="51"/>
        <end position="102"/>
    </location>
</feature>
<evidence type="ECO:0000256" key="2">
    <source>
        <dbReference type="SAM" id="MobiDB-lite"/>
    </source>
</evidence>
<keyword evidence="1" id="KW-0175">Coiled coil</keyword>
<name>A0A438NG37_EXOME</name>
<dbReference type="Proteomes" id="UP000288859">
    <property type="component" value="Unassembled WGS sequence"/>
</dbReference>
<feature type="compositionally biased region" description="Basic and acidic residues" evidence="2">
    <location>
        <begin position="206"/>
        <end position="236"/>
    </location>
</feature>
<gene>
    <name evidence="3" type="ORF">B0A52_01811</name>
</gene>
<feature type="region of interest" description="Disordered" evidence="2">
    <location>
        <begin position="1"/>
        <end position="33"/>
    </location>
</feature>
<feature type="compositionally biased region" description="Basic and acidic residues" evidence="2">
    <location>
        <begin position="55"/>
        <end position="65"/>
    </location>
</feature>
<comment type="caution">
    <text evidence="3">The sequence shown here is derived from an EMBL/GenBank/DDBJ whole genome shotgun (WGS) entry which is preliminary data.</text>
</comment>
<evidence type="ECO:0000313" key="4">
    <source>
        <dbReference type="Proteomes" id="UP000288859"/>
    </source>
</evidence>
<sequence>MATHRGDNEDDFVPLPPKLPHESRSKYPEEDQYDYVVEEREPQRYIKVKVARNQHVHDQGAHPRVEPISPTRRPKRDSGKYLTDHNREERPSSRRVEHDRHCNDSEVRRLTADFNHLLAQETRRRVEAERAVNILEDRVNIVEDTASRLREDLAHERHKRSSEARDREDRLERERLRRLDQEAELIAETRRPVIVHNHSPIAGGREASRSALDRAQDDYRRRVQVERPVRDQRRPGTSEGVRPRRQSVVIVDDTPNRRGDRSRH</sequence>
<protein>
    <submittedName>
        <fullName evidence="3">Uncharacterized protein</fullName>
    </submittedName>
</protein>
<reference evidence="3 4" key="1">
    <citation type="submission" date="2017-03" db="EMBL/GenBank/DDBJ databases">
        <title>Genomes of endolithic fungi from Antarctica.</title>
        <authorList>
            <person name="Coleine C."/>
            <person name="Masonjones S."/>
            <person name="Stajich J.E."/>
        </authorList>
    </citation>
    <scope>NUCLEOTIDE SEQUENCE [LARGE SCALE GENOMIC DNA]</scope>
    <source>
        <strain evidence="3 4">CCFEE 6314</strain>
    </source>
</reference>
<feature type="compositionally biased region" description="Basic and acidic residues" evidence="2">
    <location>
        <begin position="19"/>
        <end position="29"/>
    </location>
</feature>
<feature type="region of interest" description="Disordered" evidence="2">
    <location>
        <begin position="198"/>
        <end position="264"/>
    </location>
</feature>
<dbReference type="AlphaFoldDB" id="A0A438NG37"/>
<feature type="compositionally biased region" description="Basic and acidic residues" evidence="2">
    <location>
        <begin position="254"/>
        <end position="264"/>
    </location>
</feature>
<feature type="coiled-coil region" evidence="1">
    <location>
        <begin position="118"/>
        <end position="152"/>
    </location>
</feature>
<evidence type="ECO:0000256" key="1">
    <source>
        <dbReference type="SAM" id="Coils"/>
    </source>
</evidence>
<dbReference type="EMBL" id="NAJM01000004">
    <property type="protein sequence ID" value="RVX74684.1"/>
    <property type="molecule type" value="Genomic_DNA"/>
</dbReference>
<organism evidence="3 4">
    <name type="scientific">Exophiala mesophila</name>
    <name type="common">Black yeast-like fungus</name>
    <dbReference type="NCBI Taxonomy" id="212818"/>
    <lineage>
        <taxon>Eukaryota</taxon>
        <taxon>Fungi</taxon>
        <taxon>Dikarya</taxon>
        <taxon>Ascomycota</taxon>
        <taxon>Pezizomycotina</taxon>
        <taxon>Eurotiomycetes</taxon>
        <taxon>Chaetothyriomycetidae</taxon>
        <taxon>Chaetothyriales</taxon>
        <taxon>Herpotrichiellaceae</taxon>
        <taxon>Exophiala</taxon>
    </lineage>
</organism>
<accession>A0A438NG37</accession>
<evidence type="ECO:0000313" key="3">
    <source>
        <dbReference type="EMBL" id="RVX74684.1"/>
    </source>
</evidence>